<evidence type="ECO:0000313" key="1">
    <source>
        <dbReference type="EMBL" id="JAH07893.1"/>
    </source>
</evidence>
<sequence length="35" mass="4148">MKQTSEPLPLLLELTQRRNYTLSFLCVFTCVIIFE</sequence>
<reference evidence="1" key="1">
    <citation type="submission" date="2014-11" db="EMBL/GenBank/DDBJ databases">
        <authorList>
            <person name="Amaro Gonzalez C."/>
        </authorList>
    </citation>
    <scope>NUCLEOTIDE SEQUENCE</scope>
</reference>
<reference evidence="1" key="2">
    <citation type="journal article" date="2015" name="Fish Shellfish Immunol.">
        <title>Early steps in the European eel (Anguilla anguilla)-Vibrio vulnificus interaction in the gills: Role of the RtxA13 toxin.</title>
        <authorList>
            <person name="Callol A."/>
            <person name="Pajuelo D."/>
            <person name="Ebbesson L."/>
            <person name="Teles M."/>
            <person name="MacKenzie S."/>
            <person name="Amaro C."/>
        </authorList>
    </citation>
    <scope>NUCLEOTIDE SEQUENCE</scope>
</reference>
<dbReference type="AlphaFoldDB" id="A0A0E9PVL5"/>
<dbReference type="EMBL" id="GBXM01100684">
    <property type="protein sequence ID" value="JAH07893.1"/>
    <property type="molecule type" value="Transcribed_RNA"/>
</dbReference>
<protein>
    <submittedName>
        <fullName evidence="1">Uncharacterized protein</fullName>
    </submittedName>
</protein>
<proteinExistence type="predicted"/>
<organism evidence="1">
    <name type="scientific">Anguilla anguilla</name>
    <name type="common">European freshwater eel</name>
    <name type="synonym">Muraena anguilla</name>
    <dbReference type="NCBI Taxonomy" id="7936"/>
    <lineage>
        <taxon>Eukaryota</taxon>
        <taxon>Metazoa</taxon>
        <taxon>Chordata</taxon>
        <taxon>Craniata</taxon>
        <taxon>Vertebrata</taxon>
        <taxon>Euteleostomi</taxon>
        <taxon>Actinopterygii</taxon>
        <taxon>Neopterygii</taxon>
        <taxon>Teleostei</taxon>
        <taxon>Anguilliformes</taxon>
        <taxon>Anguillidae</taxon>
        <taxon>Anguilla</taxon>
    </lineage>
</organism>
<accession>A0A0E9PVL5</accession>
<name>A0A0E9PVL5_ANGAN</name>